<gene>
    <name evidence="1" type="ORF">UFOPK3576_00308</name>
</gene>
<dbReference type="InterPro" id="IPR012340">
    <property type="entry name" value="NA-bd_OB-fold"/>
</dbReference>
<organism evidence="1">
    <name type="scientific">freshwater metagenome</name>
    <dbReference type="NCBI Taxonomy" id="449393"/>
    <lineage>
        <taxon>unclassified sequences</taxon>
        <taxon>metagenomes</taxon>
        <taxon>ecological metagenomes</taxon>
    </lineage>
</organism>
<dbReference type="EMBL" id="CAFBMO010000008">
    <property type="protein sequence ID" value="CAB4898109.1"/>
    <property type="molecule type" value="Genomic_DNA"/>
</dbReference>
<protein>
    <submittedName>
        <fullName evidence="1">Unannotated protein</fullName>
    </submittedName>
</protein>
<proteinExistence type="predicted"/>
<accession>A0A6J7G3D4</accession>
<evidence type="ECO:0000313" key="1">
    <source>
        <dbReference type="EMBL" id="CAB4898109.1"/>
    </source>
</evidence>
<dbReference type="SUPFAM" id="SSF50249">
    <property type="entry name" value="Nucleic acid-binding proteins"/>
    <property type="match status" value="1"/>
</dbReference>
<dbReference type="AlphaFoldDB" id="A0A6J7G3D4"/>
<reference evidence="1" key="1">
    <citation type="submission" date="2020-05" db="EMBL/GenBank/DDBJ databases">
        <authorList>
            <person name="Chiriac C."/>
            <person name="Salcher M."/>
            <person name="Ghai R."/>
            <person name="Kavagutti S V."/>
        </authorList>
    </citation>
    <scope>NUCLEOTIDE SEQUENCE</scope>
</reference>
<sequence length="142" mass="15535">MTIDWLLRDTAAPSDVAPLSEYLAGSAEGKLMLPFCAACQHPLDLDQLHCDECAHQVRVWQIVEPAGRVTVSIMMNRVDARYVKQEAAYPVIEVSLNSGHRIIVSTSTVSDAPIASGTEVRLEFVQVGTQYIPRIINTAVKG</sequence>
<name>A0A6J7G3D4_9ZZZZ</name>